<dbReference type="InterPro" id="IPR003489">
    <property type="entry name" value="RHF/RaiA"/>
</dbReference>
<evidence type="ECO:0000313" key="1">
    <source>
        <dbReference type="EMBL" id="KKR91602.1"/>
    </source>
</evidence>
<sequence length="122" mass="14329">MNVYIRIALSMNIQFYAKNVELSDKMKVHISSKLEAGLKHFKRVVGAQIDVSRDQHHRKGDVYRVEVNLHIPRKIIRGIATATDVFAAMDIAQERIEKQVSRFRDKIKTERKRGWRVWVKQS</sequence>
<dbReference type="InterPro" id="IPR036567">
    <property type="entry name" value="RHF-like"/>
</dbReference>
<reference evidence="1 2" key="1">
    <citation type="journal article" date="2015" name="Nature">
        <title>rRNA introns, odd ribosomes, and small enigmatic genomes across a large radiation of phyla.</title>
        <authorList>
            <person name="Brown C.T."/>
            <person name="Hug L.A."/>
            <person name="Thomas B.C."/>
            <person name="Sharon I."/>
            <person name="Castelle C.J."/>
            <person name="Singh A."/>
            <person name="Wilkins M.J."/>
            <person name="Williams K.H."/>
            <person name="Banfield J.F."/>
        </authorList>
    </citation>
    <scope>NUCLEOTIDE SEQUENCE [LARGE SCALE GENOMIC DNA]</scope>
</reference>
<dbReference type="Pfam" id="PF02482">
    <property type="entry name" value="Ribosomal_S30AE"/>
    <property type="match status" value="1"/>
</dbReference>
<dbReference type="AlphaFoldDB" id="A0A0G0XUN1"/>
<evidence type="ECO:0000313" key="2">
    <source>
        <dbReference type="Proteomes" id="UP000034190"/>
    </source>
</evidence>
<dbReference type="EMBL" id="LCAP01000004">
    <property type="protein sequence ID" value="KKR91602.1"/>
    <property type="molecule type" value="Genomic_DNA"/>
</dbReference>
<organism evidence="1 2">
    <name type="scientific">Candidatus Falkowbacteria bacterium GW2011_GWA2_41_14</name>
    <dbReference type="NCBI Taxonomy" id="1618635"/>
    <lineage>
        <taxon>Bacteria</taxon>
        <taxon>Candidatus Falkowiibacteriota</taxon>
    </lineage>
</organism>
<dbReference type="NCBIfam" id="TIGR00741">
    <property type="entry name" value="yfiA"/>
    <property type="match status" value="1"/>
</dbReference>
<dbReference type="Proteomes" id="UP000034190">
    <property type="component" value="Unassembled WGS sequence"/>
</dbReference>
<gene>
    <name evidence="1" type="ORF">UU43_C0004G0050</name>
</gene>
<accession>A0A0G0XUN1</accession>
<dbReference type="Gene3D" id="3.30.160.100">
    <property type="entry name" value="Ribosome hibernation promotion factor-like"/>
    <property type="match status" value="1"/>
</dbReference>
<protein>
    <submittedName>
        <fullName evidence="1">Ribosome-associated factor Y</fullName>
    </submittedName>
</protein>
<name>A0A0G0XUN1_9BACT</name>
<proteinExistence type="predicted"/>
<comment type="caution">
    <text evidence="1">The sequence shown here is derived from an EMBL/GenBank/DDBJ whole genome shotgun (WGS) entry which is preliminary data.</text>
</comment>
<dbReference type="SUPFAM" id="SSF69754">
    <property type="entry name" value="Ribosome binding protein Y (YfiA homologue)"/>
    <property type="match status" value="1"/>
</dbReference>